<dbReference type="Gene3D" id="3.40.50.1580">
    <property type="entry name" value="Nucleoside phosphorylase domain"/>
    <property type="match status" value="1"/>
</dbReference>
<comment type="subunit">
    <text evidence="4">Homohexamer; trimer of homodimers.</text>
</comment>
<evidence type="ECO:0000313" key="7">
    <source>
        <dbReference type="Proteomes" id="UP000183995"/>
    </source>
</evidence>
<organism evidence="6 7">
    <name type="scientific">Sporobacter termitidis DSM 10068</name>
    <dbReference type="NCBI Taxonomy" id="1123282"/>
    <lineage>
        <taxon>Bacteria</taxon>
        <taxon>Bacillati</taxon>
        <taxon>Bacillota</taxon>
        <taxon>Clostridia</taxon>
        <taxon>Eubacteriales</taxon>
        <taxon>Oscillospiraceae</taxon>
        <taxon>Sporobacter</taxon>
    </lineage>
</organism>
<feature type="binding site" description="in other chain" evidence="4">
    <location>
        <position position="26"/>
    </location>
    <ligand>
        <name>phosphate</name>
        <dbReference type="ChEBI" id="CHEBI:43474"/>
        <note>ligand shared between dimeric partners</note>
    </ligand>
</feature>
<evidence type="ECO:0000256" key="2">
    <source>
        <dbReference type="ARBA" id="ARBA00022679"/>
    </source>
</evidence>
<evidence type="ECO:0000259" key="5">
    <source>
        <dbReference type="Pfam" id="PF01048"/>
    </source>
</evidence>
<feature type="site" description="Important for catalytic activity" evidence="4">
    <location>
        <position position="223"/>
    </location>
</feature>
<protein>
    <recommendedName>
        <fullName evidence="4">Purine nucleoside phosphorylase DeoD-type</fullName>
        <shortName evidence="4">PNP</shortName>
        <ecNumber evidence="4">2.4.2.1</ecNumber>
    </recommendedName>
</protein>
<dbReference type="GO" id="GO:0042278">
    <property type="term" value="P:purine nucleoside metabolic process"/>
    <property type="evidence" value="ECO:0007669"/>
    <property type="project" value="UniProtKB-UniRule"/>
</dbReference>
<evidence type="ECO:0000256" key="1">
    <source>
        <dbReference type="ARBA" id="ARBA00022676"/>
    </source>
</evidence>
<keyword evidence="2 4" id="KW-0808">Transferase</keyword>
<dbReference type="SUPFAM" id="SSF53167">
    <property type="entry name" value="Purine and uridine phosphorylases"/>
    <property type="match status" value="1"/>
</dbReference>
<dbReference type="AlphaFoldDB" id="A0A1M5UJH9"/>
<comment type="catalytic activity">
    <reaction evidence="4">
        <text>a purine 2'-deoxy-D-ribonucleoside + phosphate = a purine nucleobase + 2-deoxy-alpha-D-ribose 1-phosphate</text>
        <dbReference type="Rhea" id="RHEA:36431"/>
        <dbReference type="ChEBI" id="CHEBI:26386"/>
        <dbReference type="ChEBI" id="CHEBI:43474"/>
        <dbReference type="ChEBI" id="CHEBI:57259"/>
        <dbReference type="ChEBI" id="CHEBI:142361"/>
        <dbReference type="EC" id="2.4.2.1"/>
    </reaction>
</comment>
<dbReference type="NCBIfam" id="NF004489">
    <property type="entry name" value="PRK05819.1"/>
    <property type="match status" value="1"/>
</dbReference>
<dbReference type="Proteomes" id="UP000183995">
    <property type="component" value="Unassembled WGS sequence"/>
</dbReference>
<accession>A0A1M5UJH9</accession>
<dbReference type="RefSeq" id="WP_073076086.1">
    <property type="nucleotide sequence ID" value="NZ_FQXV01000001.1"/>
</dbReference>
<feature type="binding site" description="in other chain" evidence="4">
    <location>
        <begin position="185"/>
        <end position="187"/>
    </location>
    <ligand>
        <name>a purine D-ribonucleoside</name>
        <dbReference type="ChEBI" id="CHEBI:142355"/>
        <note>ligand shared between dimeric partners</note>
    </ligand>
</feature>
<keyword evidence="1 4" id="KW-0328">Glycosyltransferase</keyword>
<gene>
    <name evidence="4" type="primary">deoD</name>
    <name evidence="6" type="ORF">SAMN02745823_00556</name>
</gene>
<comment type="catalytic activity">
    <reaction evidence="3">
        <text>uridine + phosphate = alpha-D-ribose 1-phosphate + uracil</text>
        <dbReference type="Rhea" id="RHEA:24388"/>
        <dbReference type="ChEBI" id="CHEBI:16704"/>
        <dbReference type="ChEBI" id="CHEBI:17568"/>
        <dbReference type="ChEBI" id="CHEBI:43474"/>
        <dbReference type="ChEBI" id="CHEBI:57720"/>
        <dbReference type="EC" id="2.4.2.3"/>
    </reaction>
</comment>
<comment type="similarity">
    <text evidence="4">Belongs to the PNP/UDP phosphorylase family.</text>
</comment>
<feature type="active site" description="Proton donor" evidence="4">
    <location>
        <position position="210"/>
    </location>
</feature>
<dbReference type="GO" id="GO:0005829">
    <property type="term" value="C:cytosol"/>
    <property type="evidence" value="ECO:0007669"/>
    <property type="project" value="TreeGrafter"/>
</dbReference>
<feature type="binding site" description="in other chain" evidence="4">
    <location>
        <begin position="93"/>
        <end position="96"/>
    </location>
    <ligand>
        <name>phosphate</name>
        <dbReference type="ChEBI" id="CHEBI:43474"/>
        <note>ligand shared between dimeric partners</note>
    </ligand>
</feature>
<feature type="binding site" description="in other chain" evidence="4">
    <location>
        <begin position="209"/>
        <end position="210"/>
    </location>
    <ligand>
        <name>a purine D-ribonucleoside</name>
        <dbReference type="ChEBI" id="CHEBI:142355"/>
        <note>ligand shared between dimeric partners</note>
    </ligand>
</feature>
<evidence type="ECO:0000256" key="3">
    <source>
        <dbReference type="ARBA" id="ARBA00048447"/>
    </source>
</evidence>
<proteinExistence type="inferred from homology"/>
<dbReference type="InterPro" id="IPR000845">
    <property type="entry name" value="Nucleoside_phosphorylase_d"/>
</dbReference>
<dbReference type="InterPro" id="IPR035994">
    <property type="entry name" value="Nucleoside_phosphorylase_sf"/>
</dbReference>
<dbReference type="EMBL" id="FQXV01000001">
    <property type="protein sequence ID" value="SHH63232.1"/>
    <property type="molecule type" value="Genomic_DNA"/>
</dbReference>
<dbReference type="Pfam" id="PF01048">
    <property type="entry name" value="PNP_UDP_1"/>
    <property type="match status" value="1"/>
</dbReference>
<comment type="catalytic activity">
    <reaction evidence="4">
        <text>a purine D-ribonucleoside + phosphate = a purine nucleobase + alpha-D-ribose 1-phosphate</text>
        <dbReference type="Rhea" id="RHEA:19805"/>
        <dbReference type="ChEBI" id="CHEBI:26386"/>
        <dbReference type="ChEBI" id="CHEBI:43474"/>
        <dbReference type="ChEBI" id="CHEBI:57720"/>
        <dbReference type="ChEBI" id="CHEBI:142355"/>
        <dbReference type="EC" id="2.4.2.1"/>
    </reaction>
</comment>
<dbReference type="GO" id="GO:0004850">
    <property type="term" value="F:uridine phosphorylase activity"/>
    <property type="evidence" value="ECO:0007669"/>
    <property type="project" value="UniProtKB-EC"/>
</dbReference>
<dbReference type="GO" id="GO:0006218">
    <property type="term" value="P:uridine catabolic process"/>
    <property type="evidence" value="ECO:0007669"/>
    <property type="project" value="TreeGrafter"/>
</dbReference>
<dbReference type="EC" id="2.4.2.1" evidence="4"/>
<evidence type="ECO:0000313" key="6">
    <source>
        <dbReference type="EMBL" id="SHH63232.1"/>
    </source>
</evidence>
<dbReference type="CDD" id="cd09006">
    <property type="entry name" value="PNP_EcPNPI-like"/>
    <property type="match status" value="1"/>
</dbReference>
<feature type="binding site" evidence="4">
    <location>
        <position position="49"/>
    </location>
    <ligand>
        <name>phosphate</name>
        <dbReference type="ChEBI" id="CHEBI:43474"/>
        <note>ligand shared between dimeric partners</note>
    </ligand>
</feature>
<dbReference type="STRING" id="1123282.SAMN02745823_00556"/>
<dbReference type="HAMAP" id="MF_01627">
    <property type="entry name" value="Pur_nucleosid_phosp"/>
    <property type="match status" value="1"/>
</dbReference>
<feature type="binding site" evidence="4">
    <location>
        <position position="10"/>
    </location>
    <ligand>
        <name>a purine D-ribonucleoside</name>
        <dbReference type="ChEBI" id="CHEBI:142355"/>
        <note>ligand shared between dimeric partners</note>
    </ligand>
</feature>
<dbReference type="GO" id="GO:0004731">
    <property type="term" value="F:purine-nucleoside phosphorylase activity"/>
    <property type="evidence" value="ECO:0007669"/>
    <property type="project" value="UniProtKB-UniRule"/>
</dbReference>
<comment type="function">
    <text evidence="4">Catalyzes the reversible phosphorolytic breakdown of the N-glycosidic bond in the beta-(deoxy)ribonucleoside molecules, with the formation of the corresponding free purine bases and pentose-1-phosphate.</text>
</comment>
<name>A0A1M5UJH9_9FIRM</name>
<reference evidence="6 7" key="1">
    <citation type="submission" date="2016-11" db="EMBL/GenBank/DDBJ databases">
        <authorList>
            <person name="Jaros S."/>
            <person name="Januszkiewicz K."/>
            <person name="Wedrychowicz H."/>
        </authorList>
    </citation>
    <scope>NUCLEOTIDE SEQUENCE [LARGE SCALE GENOMIC DNA]</scope>
    <source>
        <strain evidence="6 7">DSM 10068</strain>
    </source>
</reference>
<feature type="domain" description="Nucleoside phosphorylase" evidence="5">
    <location>
        <begin position="21"/>
        <end position="241"/>
    </location>
</feature>
<evidence type="ECO:0000256" key="4">
    <source>
        <dbReference type="HAMAP-Rule" id="MF_01627"/>
    </source>
</evidence>
<keyword evidence="7" id="KW-1185">Reference proteome</keyword>
<dbReference type="OrthoDB" id="9782889at2"/>
<dbReference type="PANTHER" id="PTHR43691">
    <property type="entry name" value="URIDINE PHOSPHORYLASE"/>
    <property type="match status" value="1"/>
</dbReference>
<dbReference type="PANTHER" id="PTHR43691:SF11">
    <property type="entry name" value="FI09636P-RELATED"/>
    <property type="match status" value="1"/>
</dbReference>
<dbReference type="InterPro" id="IPR004402">
    <property type="entry name" value="DeoD-type"/>
</dbReference>
<feature type="binding site" description="in other chain" evidence="4">
    <location>
        <position position="30"/>
    </location>
    <ligand>
        <name>phosphate</name>
        <dbReference type="ChEBI" id="CHEBI:43474"/>
        <note>ligand shared between dimeric partners</note>
    </ligand>
</feature>
<sequence>MSEKQYPTPHISAAPEDFAKTVLMPGDPLRAKFVAETYLQNPVLVNNVRGVQGYTGTYKNVRVSVMASGMGIPSIGIYSYELYNFFGVENIMRIGSTGACQDHVHVRDLVIGMGACTNSAYASQYQLPGAFAPIADYTLMSAAIQKCREAGAVYHVGNLLSSDTFYTDDASALSKWTRMGVLAVEMEAAGLYMNAARAGKRALAICTVSDHILTGEATTAAERQSSFGQMIEIALETAAAID</sequence>
<dbReference type="NCBIfam" id="TIGR00107">
    <property type="entry name" value="deoD"/>
    <property type="match status" value="1"/>
</dbReference>